<proteinExistence type="inferred from homology"/>
<feature type="transmembrane region" description="Helical" evidence="3">
    <location>
        <begin position="240"/>
        <end position="262"/>
    </location>
</feature>
<dbReference type="PANTHER" id="PTHR22911">
    <property type="entry name" value="ACYL-MALONYL CONDENSING ENZYME-RELATED"/>
    <property type="match status" value="1"/>
</dbReference>
<protein>
    <submittedName>
        <fullName evidence="5">DMT family transporter</fullName>
    </submittedName>
</protein>
<keyword evidence="3" id="KW-0472">Membrane</keyword>
<reference evidence="6" key="1">
    <citation type="journal article" date="2019" name="Int. J. Syst. Evol. Microbiol.">
        <title>The Global Catalogue of Microorganisms (GCM) 10K type strain sequencing project: providing services to taxonomists for standard genome sequencing and annotation.</title>
        <authorList>
            <consortium name="The Broad Institute Genomics Platform"/>
            <consortium name="The Broad Institute Genome Sequencing Center for Infectious Disease"/>
            <person name="Wu L."/>
            <person name="Ma J."/>
        </authorList>
    </citation>
    <scope>NUCLEOTIDE SEQUENCE [LARGE SCALE GENOMIC DNA]</scope>
    <source>
        <strain evidence="6">CGMCC 4.1434</strain>
    </source>
</reference>
<keyword evidence="3" id="KW-1133">Transmembrane helix</keyword>
<keyword evidence="3" id="KW-0812">Transmembrane</keyword>
<dbReference type="SUPFAM" id="SSF103481">
    <property type="entry name" value="Multidrug resistance efflux transporter EmrE"/>
    <property type="match status" value="2"/>
</dbReference>
<accession>A0ABW0TPS5</accession>
<organism evidence="5 6">
    <name type="scientific">Sporosarcina soli</name>
    <dbReference type="NCBI Taxonomy" id="334736"/>
    <lineage>
        <taxon>Bacteria</taxon>
        <taxon>Bacillati</taxon>
        <taxon>Bacillota</taxon>
        <taxon>Bacilli</taxon>
        <taxon>Bacillales</taxon>
        <taxon>Caryophanaceae</taxon>
        <taxon>Sporosarcina</taxon>
    </lineage>
</organism>
<evidence type="ECO:0000256" key="1">
    <source>
        <dbReference type="ARBA" id="ARBA00004127"/>
    </source>
</evidence>
<feature type="transmembrane region" description="Helical" evidence="3">
    <location>
        <begin position="149"/>
        <end position="168"/>
    </location>
</feature>
<dbReference type="InterPro" id="IPR000620">
    <property type="entry name" value="EamA_dom"/>
</dbReference>
<evidence type="ECO:0000313" key="5">
    <source>
        <dbReference type="EMBL" id="MFC5591506.1"/>
    </source>
</evidence>
<dbReference type="EMBL" id="JBHSNO010000016">
    <property type="protein sequence ID" value="MFC5591506.1"/>
    <property type="molecule type" value="Genomic_DNA"/>
</dbReference>
<feature type="domain" description="EamA" evidence="4">
    <location>
        <begin position="22"/>
        <end position="162"/>
    </location>
</feature>
<sequence>MEKSGLGQPMISNSDLKKQQLTGILIVLFASALFSSLGTLTNIAYEAGVSPIAFGAWREIFGAITMCVLLIFGVGRQRNQKKVLSNIPRWQWRNLSIAALAFMSYSLAIFYAFVHLTVALAFLLFYIYPAIVTLISAVTGREMLNKQKIIALLFALGGSSLAVVGQMFGEEMRFDWLGIGLALFAAIGMSVYFLVGRKGYPSVPASYATTIFLIAAGTVFATMGFIFGEKEAILQPFHDASLWPILIFAGVVAAALPTMLLLTGIRMIGASKASILAIFEPVMGAILAAIVLGQNLYFIQIVGGILILSAAFLLQRNSDSQDIESTVSPQVIKTS</sequence>
<name>A0ABW0TPS5_9BACL</name>
<feature type="transmembrane region" description="Helical" evidence="3">
    <location>
        <begin position="95"/>
        <end position="113"/>
    </location>
</feature>
<feature type="transmembrane region" description="Helical" evidence="3">
    <location>
        <begin position="174"/>
        <end position="195"/>
    </location>
</feature>
<dbReference type="Proteomes" id="UP001596109">
    <property type="component" value="Unassembled WGS sequence"/>
</dbReference>
<dbReference type="Pfam" id="PF00892">
    <property type="entry name" value="EamA"/>
    <property type="match status" value="2"/>
</dbReference>
<feature type="transmembrane region" description="Helical" evidence="3">
    <location>
        <begin position="274"/>
        <end position="291"/>
    </location>
</feature>
<gene>
    <name evidence="5" type="ORF">ACFPRA_21705</name>
</gene>
<dbReference type="InterPro" id="IPR037185">
    <property type="entry name" value="EmrE-like"/>
</dbReference>
<dbReference type="RefSeq" id="WP_381439376.1">
    <property type="nucleotide sequence ID" value="NZ_JBHSNO010000016.1"/>
</dbReference>
<feature type="transmembrane region" description="Helical" evidence="3">
    <location>
        <begin position="119"/>
        <end position="137"/>
    </location>
</feature>
<comment type="similarity">
    <text evidence="2">Belongs to the EamA transporter family.</text>
</comment>
<feature type="transmembrane region" description="Helical" evidence="3">
    <location>
        <begin position="297"/>
        <end position="314"/>
    </location>
</feature>
<feature type="transmembrane region" description="Helical" evidence="3">
    <location>
        <begin position="21"/>
        <end position="44"/>
    </location>
</feature>
<evidence type="ECO:0000313" key="6">
    <source>
        <dbReference type="Proteomes" id="UP001596109"/>
    </source>
</evidence>
<evidence type="ECO:0000256" key="2">
    <source>
        <dbReference type="ARBA" id="ARBA00007362"/>
    </source>
</evidence>
<comment type="caution">
    <text evidence="5">The sequence shown here is derived from an EMBL/GenBank/DDBJ whole genome shotgun (WGS) entry which is preliminary data.</text>
</comment>
<evidence type="ECO:0000256" key="3">
    <source>
        <dbReference type="SAM" id="Phobius"/>
    </source>
</evidence>
<evidence type="ECO:0000259" key="4">
    <source>
        <dbReference type="Pfam" id="PF00892"/>
    </source>
</evidence>
<feature type="domain" description="EamA" evidence="4">
    <location>
        <begin position="177"/>
        <end position="314"/>
    </location>
</feature>
<keyword evidence="6" id="KW-1185">Reference proteome</keyword>
<feature type="transmembrane region" description="Helical" evidence="3">
    <location>
        <begin position="56"/>
        <end position="74"/>
    </location>
</feature>
<comment type="subcellular location">
    <subcellularLocation>
        <location evidence="1">Endomembrane system</location>
        <topology evidence="1">Multi-pass membrane protein</topology>
    </subcellularLocation>
</comment>
<feature type="transmembrane region" description="Helical" evidence="3">
    <location>
        <begin position="207"/>
        <end position="228"/>
    </location>
</feature>